<keyword evidence="7 8" id="KW-0472">Membrane</keyword>
<comment type="caution">
    <text evidence="10">The sequence shown here is derived from an EMBL/GenBank/DDBJ whole genome shotgun (WGS) entry which is preliminary data.</text>
</comment>
<dbReference type="Pfam" id="PF02517">
    <property type="entry name" value="Rce1-like"/>
    <property type="match status" value="1"/>
</dbReference>
<feature type="transmembrane region" description="Helical" evidence="8">
    <location>
        <begin position="6"/>
        <end position="24"/>
    </location>
</feature>
<keyword evidence="11" id="KW-1185">Reference proteome</keyword>
<evidence type="ECO:0000256" key="4">
    <source>
        <dbReference type="ARBA" id="ARBA00022692"/>
    </source>
</evidence>
<feature type="transmembrane region" description="Helical" evidence="8">
    <location>
        <begin position="285"/>
        <end position="305"/>
    </location>
</feature>
<keyword evidence="3" id="KW-0645">Protease</keyword>
<dbReference type="NCBIfam" id="TIGR04162">
    <property type="entry name" value="exo_VPEID"/>
    <property type="match status" value="1"/>
</dbReference>
<feature type="transmembrane region" description="Helical" evidence="8">
    <location>
        <begin position="425"/>
        <end position="448"/>
    </location>
</feature>
<keyword evidence="4 8" id="KW-0812">Transmembrane</keyword>
<accession>A0ABQ0AEV9</accession>
<keyword evidence="6 8" id="KW-1133">Transmembrane helix</keyword>
<keyword evidence="5" id="KW-0378">Hydrolase</keyword>
<dbReference type="PRINTS" id="PR01692">
    <property type="entry name" value="LIPOCALINIMR"/>
</dbReference>
<evidence type="ECO:0000256" key="5">
    <source>
        <dbReference type="ARBA" id="ARBA00022801"/>
    </source>
</evidence>
<dbReference type="InterPro" id="IPR026420">
    <property type="entry name" value="Exo_VPEID"/>
</dbReference>
<sequence length="534" mass="59303">MTLRIAAIALLLVEVLIISVSFDAQPLKNLVDSQAAFLFSNLSLVIVWLSAYFGAYLVVLLTQQTEPVAQPVSYAPVTTKSAGGFFAFNLAAFAFFFWATSFLFAERTVIDSEFWLVFLTWCVLGALVFVSILAVVYHWNSWLSRLTQHKSTIALCVLLATVVSSTSLLAKNLWPSFIQPTFALSEVILFSVFGEVYTDPEALNLGLEYFIVNISSECSGIEGMGLGFCFTMLYLYLYRSQLKFPIALILLPIAVALSWLFNVIRICLLIFIGEYISSDFAIGGFHSQAGWFTFIALALIIIYLFDKIPFIKKRQEESAQQTEQALAPDYVATAIISTFIVFLLCSLISGFDESTVNWLYPVKALGSMAAILYFWKRFELTAPSRWLESVALGLVVTLVWVLLIPEDTEYNQTFATALGEESTTMMLVWLAIRFLGSIAVAPIVEELMFRGYLLSRVAAHEIHERSPQINLFAIVISSLAFGAIHNQWIAGTAAGVLYAVVRLRGNLSSAILAHSVTNASLCVYALTHGQWSYL</sequence>
<evidence type="ECO:0000313" key="10">
    <source>
        <dbReference type="EMBL" id="GAA6170186.1"/>
    </source>
</evidence>
<evidence type="ECO:0000256" key="3">
    <source>
        <dbReference type="ARBA" id="ARBA00022670"/>
    </source>
</evidence>
<feature type="transmembrane region" description="Helical" evidence="8">
    <location>
        <begin position="357"/>
        <end position="375"/>
    </location>
</feature>
<feature type="transmembrane region" description="Helical" evidence="8">
    <location>
        <begin position="387"/>
        <end position="405"/>
    </location>
</feature>
<feature type="transmembrane region" description="Helical" evidence="8">
    <location>
        <begin position="469"/>
        <end position="489"/>
    </location>
</feature>
<dbReference type="InterPro" id="IPR026392">
    <property type="entry name" value="Exo/Archaeosortase_dom"/>
</dbReference>
<evidence type="ECO:0000313" key="11">
    <source>
        <dbReference type="Proteomes" id="UP001465153"/>
    </source>
</evidence>
<protein>
    <recommendedName>
        <fullName evidence="9">CAAX prenyl protease 2/Lysostaphin resistance protein A-like domain-containing protein</fullName>
    </recommendedName>
</protein>
<feature type="transmembrane region" description="Helical" evidence="8">
    <location>
        <begin position="116"/>
        <end position="139"/>
    </location>
</feature>
<organism evidence="10 11">
    <name type="scientific">Sessilibacter corallicola</name>
    <dbReference type="NCBI Taxonomy" id="2904075"/>
    <lineage>
        <taxon>Bacteria</taxon>
        <taxon>Pseudomonadati</taxon>
        <taxon>Pseudomonadota</taxon>
        <taxon>Gammaproteobacteria</taxon>
        <taxon>Cellvibrionales</taxon>
        <taxon>Cellvibrionaceae</taxon>
        <taxon>Sessilibacter</taxon>
    </lineage>
</organism>
<dbReference type="InterPro" id="IPR003675">
    <property type="entry name" value="Rce1/LyrA-like_dom"/>
</dbReference>
<dbReference type="RefSeq" id="WP_353304508.1">
    <property type="nucleotide sequence ID" value="NZ_BAABWN010000020.1"/>
</dbReference>
<feature type="transmembrane region" description="Helical" evidence="8">
    <location>
        <begin position="326"/>
        <end position="351"/>
    </location>
</feature>
<evidence type="ECO:0000256" key="8">
    <source>
        <dbReference type="SAM" id="Phobius"/>
    </source>
</evidence>
<keyword evidence="2" id="KW-1003">Cell membrane</keyword>
<feature type="domain" description="CAAX prenyl protease 2/Lysostaphin resistance protein A-like" evidence="9">
    <location>
        <begin position="429"/>
        <end position="519"/>
    </location>
</feature>
<dbReference type="EMBL" id="BAABWN010000020">
    <property type="protein sequence ID" value="GAA6170186.1"/>
    <property type="molecule type" value="Genomic_DNA"/>
</dbReference>
<dbReference type="InterPro" id="IPR019127">
    <property type="entry name" value="Exosortase"/>
</dbReference>
<proteinExistence type="predicted"/>
<evidence type="ECO:0000256" key="2">
    <source>
        <dbReference type="ARBA" id="ARBA00022475"/>
    </source>
</evidence>
<feature type="transmembrane region" description="Helical" evidence="8">
    <location>
        <begin position="151"/>
        <end position="170"/>
    </location>
</feature>
<name>A0ABQ0AEV9_9GAMM</name>
<evidence type="ECO:0000259" key="9">
    <source>
        <dbReference type="Pfam" id="PF02517"/>
    </source>
</evidence>
<evidence type="ECO:0000256" key="6">
    <source>
        <dbReference type="ARBA" id="ARBA00022989"/>
    </source>
</evidence>
<feature type="transmembrane region" description="Helical" evidence="8">
    <location>
        <begin position="209"/>
        <end position="237"/>
    </location>
</feature>
<feature type="transmembrane region" description="Helical" evidence="8">
    <location>
        <begin position="82"/>
        <end position="104"/>
    </location>
</feature>
<dbReference type="NCBIfam" id="TIGR04178">
    <property type="entry name" value="exo_archaeo"/>
    <property type="match status" value="1"/>
</dbReference>
<reference evidence="10 11" key="1">
    <citation type="submission" date="2024-04" db="EMBL/GenBank/DDBJ databases">
        <title>Draft genome sequence of Sessilibacter corallicola NBRC 116591.</title>
        <authorList>
            <person name="Miyakawa T."/>
            <person name="Kusuya Y."/>
            <person name="Miura T."/>
        </authorList>
    </citation>
    <scope>NUCLEOTIDE SEQUENCE [LARGE SCALE GENOMIC DNA]</scope>
    <source>
        <strain evidence="10 11">KU-00831-HH</strain>
    </source>
</reference>
<dbReference type="Proteomes" id="UP001465153">
    <property type="component" value="Unassembled WGS sequence"/>
</dbReference>
<dbReference type="InterPro" id="IPR014346">
    <property type="entry name" value="Prenyl_protease-related"/>
</dbReference>
<evidence type="ECO:0000256" key="1">
    <source>
        <dbReference type="ARBA" id="ARBA00004651"/>
    </source>
</evidence>
<gene>
    <name evidence="10" type="ORF">NBRC116591_39990</name>
</gene>
<dbReference type="NCBIfam" id="TIGR03008">
    <property type="entry name" value="pepcterm_CAAX"/>
    <property type="match status" value="1"/>
</dbReference>
<feature type="transmembrane region" description="Helical" evidence="8">
    <location>
        <begin position="249"/>
        <end position="273"/>
    </location>
</feature>
<evidence type="ECO:0000256" key="7">
    <source>
        <dbReference type="ARBA" id="ARBA00023136"/>
    </source>
</evidence>
<dbReference type="Pfam" id="PF09721">
    <property type="entry name" value="Exosortase_EpsH"/>
    <property type="match status" value="1"/>
</dbReference>
<feature type="transmembrane region" description="Helical" evidence="8">
    <location>
        <begin position="36"/>
        <end position="62"/>
    </location>
</feature>
<dbReference type="InterPro" id="IPR008075">
    <property type="entry name" value="LIMR"/>
</dbReference>
<comment type="subcellular location">
    <subcellularLocation>
        <location evidence="1">Cell membrane</location>
        <topology evidence="1">Multi-pass membrane protein</topology>
    </subcellularLocation>
</comment>